<dbReference type="Pfam" id="PF05016">
    <property type="entry name" value="ParE_toxin"/>
    <property type="match status" value="1"/>
</dbReference>
<dbReference type="InterPro" id="IPR007712">
    <property type="entry name" value="RelE/ParE_toxin"/>
</dbReference>
<keyword evidence="3" id="KW-1185">Reference proteome</keyword>
<reference evidence="2 3" key="1">
    <citation type="submission" date="2021-06" db="EMBL/GenBank/DDBJ databases">
        <title>Genome-based taxonomic framework of Microbacterium strains isolated from marine environment, the description of four new species and reclassification of four preexisting species.</title>
        <authorList>
            <person name="Lee S.D."/>
            <person name="Kim S.-M."/>
            <person name="Byeon Y.-S."/>
            <person name="Yang H.L."/>
            <person name="Kim I.S."/>
        </authorList>
    </citation>
    <scope>NUCLEOTIDE SEQUENCE [LARGE SCALE GENOMIC DNA]</scope>
    <source>
        <strain evidence="2 3">SSW1-36</strain>
    </source>
</reference>
<protein>
    <submittedName>
        <fullName evidence="2">Type II toxin-antitoxin system RelE/ParE family toxin</fullName>
    </submittedName>
</protein>
<gene>
    <name evidence="2" type="ORF">KV396_04930</name>
</gene>
<evidence type="ECO:0000256" key="1">
    <source>
        <dbReference type="ARBA" id="ARBA00022649"/>
    </source>
</evidence>
<name>A0ABY4IMN9_9MICO</name>
<accession>A0ABY4IMN9</accession>
<dbReference type="Gene3D" id="3.30.2310.20">
    <property type="entry name" value="RelE-like"/>
    <property type="match status" value="1"/>
</dbReference>
<dbReference type="Proteomes" id="UP000831963">
    <property type="component" value="Chromosome"/>
</dbReference>
<evidence type="ECO:0000313" key="3">
    <source>
        <dbReference type="Proteomes" id="UP000831963"/>
    </source>
</evidence>
<proteinExistence type="predicted"/>
<keyword evidence="1" id="KW-1277">Toxin-antitoxin system</keyword>
<organism evidence="2 3">
    <name type="scientific">Microbacterium galbinum</name>
    <dbReference type="NCBI Taxonomy" id="2851646"/>
    <lineage>
        <taxon>Bacteria</taxon>
        <taxon>Bacillati</taxon>
        <taxon>Actinomycetota</taxon>
        <taxon>Actinomycetes</taxon>
        <taxon>Micrococcales</taxon>
        <taxon>Microbacteriaceae</taxon>
        <taxon>Microbacterium</taxon>
    </lineage>
</organism>
<dbReference type="InterPro" id="IPR035093">
    <property type="entry name" value="RelE/ParE_toxin_dom_sf"/>
</dbReference>
<dbReference type="EMBL" id="CP078077">
    <property type="protein sequence ID" value="UPL13859.1"/>
    <property type="molecule type" value="Genomic_DNA"/>
</dbReference>
<sequence>MADDDIRDAVAYLRRSAGRDVAARLIDALESTVSHIGDFPAIGSSRFAVETRIAELRDVALHRFPYVVFYTDDVDAVRIHRVLHSSQDIPSVFARP</sequence>
<evidence type="ECO:0000313" key="2">
    <source>
        <dbReference type="EMBL" id="UPL13859.1"/>
    </source>
</evidence>